<evidence type="ECO:0000256" key="1">
    <source>
        <dbReference type="SAM" id="SignalP"/>
    </source>
</evidence>
<comment type="caution">
    <text evidence="2">The sequence shown here is derived from an EMBL/GenBank/DDBJ whole genome shotgun (WGS) entry which is preliminary data.</text>
</comment>
<feature type="signal peptide" evidence="1">
    <location>
        <begin position="1"/>
        <end position="16"/>
    </location>
</feature>
<name>A0A9P8Q945_WICPI</name>
<gene>
    <name evidence="2" type="ORF">WICPIJ_002736</name>
</gene>
<sequence length="132" mass="14393">MRLLLFLVFFFKSGDFQFFKSNELTTTLTELKAILLPASNGTVDQKKFHLILLSVWSAMEMASTTPFNSLLITTISAASMAMSVPFEAKAIPRSAAANAGESLIPSPTNPTLNPSFWNLSTNSFFPYGDTSA</sequence>
<keyword evidence="1" id="KW-0732">Signal</keyword>
<reference evidence="2" key="1">
    <citation type="journal article" date="2021" name="Open Biol.">
        <title>Shared evolutionary footprints suggest mitochondrial oxidative damage underlies multiple complex I losses in fungi.</title>
        <authorList>
            <person name="Schikora-Tamarit M.A."/>
            <person name="Marcet-Houben M."/>
            <person name="Nosek J."/>
            <person name="Gabaldon T."/>
        </authorList>
    </citation>
    <scope>NUCLEOTIDE SEQUENCE</scope>
    <source>
        <strain evidence="2">CBS2887</strain>
    </source>
</reference>
<evidence type="ECO:0000313" key="2">
    <source>
        <dbReference type="EMBL" id="KAH3686287.1"/>
    </source>
</evidence>
<dbReference type="AlphaFoldDB" id="A0A9P8Q945"/>
<dbReference type="Proteomes" id="UP000774326">
    <property type="component" value="Unassembled WGS sequence"/>
</dbReference>
<organism evidence="2 3">
    <name type="scientific">Wickerhamomyces pijperi</name>
    <name type="common">Yeast</name>
    <name type="synonym">Pichia pijperi</name>
    <dbReference type="NCBI Taxonomy" id="599730"/>
    <lineage>
        <taxon>Eukaryota</taxon>
        <taxon>Fungi</taxon>
        <taxon>Dikarya</taxon>
        <taxon>Ascomycota</taxon>
        <taxon>Saccharomycotina</taxon>
        <taxon>Saccharomycetes</taxon>
        <taxon>Phaffomycetales</taxon>
        <taxon>Wickerhamomycetaceae</taxon>
        <taxon>Wickerhamomyces</taxon>
    </lineage>
</organism>
<feature type="chain" id="PRO_5040270919" evidence="1">
    <location>
        <begin position="17"/>
        <end position="132"/>
    </location>
</feature>
<keyword evidence="3" id="KW-1185">Reference proteome</keyword>
<evidence type="ECO:0000313" key="3">
    <source>
        <dbReference type="Proteomes" id="UP000774326"/>
    </source>
</evidence>
<dbReference type="EMBL" id="JAEUBG010001468">
    <property type="protein sequence ID" value="KAH3686287.1"/>
    <property type="molecule type" value="Genomic_DNA"/>
</dbReference>
<reference evidence="2" key="2">
    <citation type="submission" date="2021-01" db="EMBL/GenBank/DDBJ databases">
        <authorList>
            <person name="Schikora-Tamarit M.A."/>
        </authorList>
    </citation>
    <scope>NUCLEOTIDE SEQUENCE</scope>
    <source>
        <strain evidence="2">CBS2887</strain>
    </source>
</reference>
<protein>
    <submittedName>
        <fullName evidence="2">Uncharacterized protein</fullName>
    </submittedName>
</protein>
<accession>A0A9P8Q945</accession>
<proteinExistence type="predicted"/>
<dbReference type="OrthoDB" id="10569405at2759"/>